<reference evidence="1 2" key="1">
    <citation type="submission" date="2013-11" db="EMBL/GenBank/DDBJ databases">
        <title>Opisthorchis viverrini - life in the bile duct.</title>
        <authorList>
            <person name="Young N.D."/>
            <person name="Nagarajan N."/>
            <person name="Lin S.J."/>
            <person name="Korhonen P.K."/>
            <person name="Jex A.R."/>
            <person name="Hall R.S."/>
            <person name="Safavi-Hemami H."/>
            <person name="Kaewkong W."/>
            <person name="Bertrand D."/>
            <person name="Gao S."/>
            <person name="Seet Q."/>
            <person name="Wongkham S."/>
            <person name="Teh B.T."/>
            <person name="Wongkham C."/>
            <person name="Intapan P.M."/>
            <person name="Maleewong W."/>
            <person name="Yang X."/>
            <person name="Hu M."/>
            <person name="Wang Z."/>
            <person name="Hofmann A."/>
            <person name="Sternberg P.W."/>
            <person name="Tan P."/>
            <person name="Wang J."/>
            <person name="Gasser R.B."/>
        </authorList>
    </citation>
    <scope>NUCLEOTIDE SEQUENCE [LARGE SCALE GENOMIC DNA]</scope>
</reference>
<dbReference type="CTD" id="20314931"/>
<accession>A0A075A243</accession>
<dbReference type="GeneID" id="20314931"/>
<proteinExistence type="predicted"/>
<dbReference type="Proteomes" id="UP000054324">
    <property type="component" value="Unassembled WGS sequence"/>
</dbReference>
<dbReference type="OrthoDB" id="6266369at2759"/>
<sequence>MLRPLLVAHQPLMEDRKEVLYGSKDKCDKRNRRIFARRTTGRSNTGAVDDMRHSLLARWREHEFTDRKVRGSNPASASRLRLSKLEQPDSIPALVQPLGGMAVRHRKGATAERFLLPSKHHRTFPKRTIRNTSFETKLITLYILGFIQSDEAMMKY</sequence>
<evidence type="ECO:0000313" key="1">
    <source>
        <dbReference type="EMBL" id="KER33436.1"/>
    </source>
</evidence>
<dbReference type="AlphaFoldDB" id="A0A075A243"/>
<protein>
    <submittedName>
        <fullName evidence="1">Uncharacterized protein</fullName>
    </submittedName>
</protein>
<dbReference type="EMBL" id="KL596625">
    <property type="protein sequence ID" value="KER33436.1"/>
    <property type="molecule type" value="Genomic_DNA"/>
</dbReference>
<keyword evidence="2" id="KW-1185">Reference proteome</keyword>
<dbReference type="KEGG" id="ovi:T265_00743"/>
<name>A0A075A243_OPIVI</name>
<dbReference type="RefSeq" id="XP_009162856.1">
    <property type="nucleotide sequence ID" value="XM_009164592.1"/>
</dbReference>
<organism evidence="1 2">
    <name type="scientific">Opisthorchis viverrini</name>
    <name type="common">Southeast Asian liver fluke</name>
    <dbReference type="NCBI Taxonomy" id="6198"/>
    <lineage>
        <taxon>Eukaryota</taxon>
        <taxon>Metazoa</taxon>
        <taxon>Spiralia</taxon>
        <taxon>Lophotrochozoa</taxon>
        <taxon>Platyhelminthes</taxon>
        <taxon>Trematoda</taxon>
        <taxon>Digenea</taxon>
        <taxon>Opisthorchiida</taxon>
        <taxon>Opisthorchiata</taxon>
        <taxon>Opisthorchiidae</taxon>
        <taxon>Opisthorchis</taxon>
    </lineage>
</organism>
<gene>
    <name evidence="1" type="ORF">T265_00743</name>
</gene>
<evidence type="ECO:0000313" key="2">
    <source>
        <dbReference type="Proteomes" id="UP000054324"/>
    </source>
</evidence>